<accession>A0A7J7CBQ5</accession>
<dbReference type="Gene3D" id="3.10.310.10">
    <property type="entry name" value="Diaminopimelate Epimerase, Chain A, domain 1"/>
    <property type="match status" value="2"/>
</dbReference>
<feature type="active site" evidence="3">
    <location>
        <position position="49"/>
    </location>
</feature>
<dbReference type="GO" id="GO:0016853">
    <property type="term" value="F:isomerase activity"/>
    <property type="evidence" value="ECO:0007669"/>
    <property type="project" value="UniProtKB-KW"/>
</dbReference>
<evidence type="ECO:0000313" key="5">
    <source>
        <dbReference type="Proteomes" id="UP000593562"/>
    </source>
</evidence>
<comment type="similarity">
    <text evidence="1">Belongs to the PhzF family.</text>
</comment>
<dbReference type="Pfam" id="PF02567">
    <property type="entry name" value="PhzC-PhzF"/>
    <property type="match status" value="1"/>
</dbReference>
<keyword evidence="2" id="KW-0413">Isomerase</keyword>
<dbReference type="PANTHER" id="PTHR13774:SF17">
    <property type="entry name" value="PHENAZINE BIOSYNTHESIS-LIKE DOMAIN-CONTAINING PROTEIN"/>
    <property type="match status" value="1"/>
</dbReference>
<name>A0A7J7CBQ5_TRIWF</name>
<dbReference type="InParanoid" id="A0A7J7CBQ5"/>
<dbReference type="EMBL" id="JAAARO010000018">
    <property type="protein sequence ID" value="KAF5731520.1"/>
    <property type="molecule type" value="Genomic_DNA"/>
</dbReference>
<organism evidence="4 5">
    <name type="scientific">Tripterygium wilfordii</name>
    <name type="common">Thunder God vine</name>
    <dbReference type="NCBI Taxonomy" id="458696"/>
    <lineage>
        <taxon>Eukaryota</taxon>
        <taxon>Viridiplantae</taxon>
        <taxon>Streptophyta</taxon>
        <taxon>Embryophyta</taxon>
        <taxon>Tracheophyta</taxon>
        <taxon>Spermatophyta</taxon>
        <taxon>Magnoliopsida</taxon>
        <taxon>eudicotyledons</taxon>
        <taxon>Gunneridae</taxon>
        <taxon>Pentapetalae</taxon>
        <taxon>rosids</taxon>
        <taxon>fabids</taxon>
        <taxon>Celastrales</taxon>
        <taxon>Celastraceae</taxon>
        <taxon>Tripterygium</taxon>
    </lineage>
</organism>
<comment type="caution">
    <text evidence="4">The sequence shown here is derived from an EMBL/GenBank/DDBJ whole genome shotgun (WGS) entry which is preliminary data.</text>
</comment>
<gene>
    <name evidence="4" type="ORF">HS088_TW18G00198</name>
</gene>
<dbReference type="NCBIfam" id="TIGR00654">
    <property type="entry name" value="PhzF_family"/>
    <property type="match status" value="1"/>
</dbReference>
<proteinExistence type="inferred from homology"/>
<evidence type="ECO:0000256" key="1">
    <source>
        <dbReference type="ARBA" id="ARBA00008270"/>
    </source>
</evidence>
<evidence type="ECO:0000256" key="3">
    <source>
        <dbReference type="PIRSR" id="PIRSR016184-1"/>
    </source>
</evidence>
<dbReference type="FunCoup" id="A0A7J7CBQ5">
    <property type="interactions" value="932"/>
</dbReference>
<evidence type="ECO:0000256" key="2">
    <source>
        <dbReference type="ARBA" id="ARBA00023235"/>
    </source>
</evidence>
<dbReference type="AlphaFoldDB" id="A0A7J7CBQ5"/>
<reference evidence="4 5" key="1">
    <citation type="journal article" date="2020" name="Nat. Commun.">
        <title>Genome of Tripterygium wilfordii and identification of cytochrome P450 involved in triptolide biosynthesis.</title>
        <authorList>
            <person name="Tu L."/>
            <person name="Su P."/>
            <person name="Zhang Z."/>
            <person name="Gao L."/>
            <person name="Wang J."/>
            <person name="Hu T."/>
            <person name="Zhou J."/>
            <person name="Zhang Y."/>
            <person name="Zhao Y."/>
            <person name="Liu Y."/>
            <person name="Song Y."/>
            <person name="Tong Y."/>
            <person name="Lu Y."/>
            <person name="Yang J."/>
            <person name="Xu C."/>
            <person name="Jia M."/>
            <person name="Peters R.J."/>
            <person name="Huang L."/>
            <person name="Gao W."/>
        </authorList>
    </citation>
    <scope>NUCLEOTIDE SEQUENCE [LARGE SCALE GENOMIC DNA]</scope>
    <source>
        <strain evidence="5">cv. XIE 37</strain>
        <tissue evidence="4">Leaf</tissue>
    </source>
</reference>
<protein>
    <submittedName>
        <fullName evidence="4">Phenazine biosynthesis PhzC/PhzF protein isoform 2</fullName>
    </submittedName>
</protein>
<dbReference type="PANTHER" id="PTHR13774">
    <property type="entry name" value="PHENAZINE BIOSYNTHESIS PROTEIN"/>
    <property type="match status" value="1"/>
</dbReference>
<evidence type="ECO:0000313" key="4">
    <source>
        <dbReference type="EMBL" id="KAF5731520.1"/>
    </source>
</evidence>
<keyword evidence="5" id="KW-1185">Reference proteome</keyword>
<dbReference type="Proteomes" id="UP000593562">
    <property type="component" value="Unassembled WGS sequence"/>
</dbReference>
<sequence length="298" mass="32735">MAKKPVKYFVVDAFTDSPFKGNPAAVCLLEDKRDDKWLQAVATEFNFSETCYLTRIAESDDTTSSPKFSLRWFTPATEVNLCGHATLAAAHTLFTSGLVNSSIIEFETLSGILTARRVQEIKKSDVLMQQGEAQEGFLIELDFPVVPDAEFNYAEVASVSEALNGVSIIDIRTTTTSNDLLVVFASGDSVIEFKPQFDKIENCPWGGIMVTGLAPPDSEFDFISRYFCPKYGMNEDPVTGGAHCILAPYWSKKLGKNDLTAYQASPRGGILNIHVNEQNHRVLLLGKAVTVMEGSLLV</sequence>
<dbReference type="GO" id="GO:0005737">
    <property type="term" value="C:cytoplasm"/>
    <property type="evidence" value="ECO:0007669"/>
    <property type="project" value="TreeGrafter"/>
</dbReference>
<dbReference type="SUPFAM" id="SSF54506">
    <property type="entry name" value="Diaminopimelate epimerase-like"/>
    <property type="match status" value="1"/>
</dbReference>
<dbReference type="PIRSF" id="PIRSF016184">
    <property type="entry name" value="PhzC_PhzF"/>
    <property type="match status" value="1"/>
</dbReference>
<dbReference type="InterPro" id="IPR003719">
    <property type="entry name" value="Phenazine_PhzF-like"/>
</dbReference>